<dbReference type="Gene3D" id="3.30.460.10">
    <property type="entry name" value="Beta Polymerase, domain 2"/>
    <property type="match status" value="1"/>
</dbReference>
<reference evidence="1" key="1">
    <citation type="submission" date="2023-02" db="EMBL/GenBank/DDBJ databases">
        <title>Description of Herbaspirillum huttiense subsp. nephrolepsisexaltata and Herbaspirillum huttiense subsp. lycopersicon.</title>
        <authorList>
            <person name="Poudel M."/>
            <person name="Sharma A."/>
            <person name="Goss E."/>
            <person name="Tapia J.H."/>
            <person name="Harmon C.M."/>
            <person name="Jones J.B."/>
        </authorList>
    </citation>
    <scope>NUCLEOTIDE SEQUENCE</scope>
    <source>
        <strain evidence="1">NC40101</strain>
    </source>
</reference>
<sequence>MSADQYLRNMLARYQVDRAGALAAAQHQIAPIIQAWAGQHLSAIELSGSLAKGTANAGTNDMDLFISLSSTTPGTLKDIYESLYSHAAARWPARRQNVSIGIQLAGFHFDLVPGRRQPSWQNWFSLWRNKSQTWTQTNIALQIETVADSGRTEEIRVLKRWRTLAGLDFPSFVLELAVLRALHGRRIGDLANNVSAALEWLRDNILTARIIDPANSNNAVTDDLSAQDRAAIAIAAGAARAQPYFPNFVW</sequence>
<organism evidence="1">
    <name type="scientific">Herbaspirillum huttiense subsp. nephrolepidis</name>
    <dbReference type="NCBI Taxonomy" id="3075126"/>
    <lineage>
        <taxon>Bacteria</taxon>
        <taxon>Pseudomonadati</taxon>
        <taxon>Pseudomonadota</taxon>
        <taxon>Betaproteobacteria</taxon>
        <taxon>Burkholderiales</taxon>
        <taxon>Oxalobacteraceae</taxon>
        <taxon>Herbaspirillum</taxon>
    </lineage>
</organism>
<comment type="caution">
    <text evidence="1">The sequence shown here is derived from an EMBL/GenBank/DDBJ whole genome shotgun (WGS) entry which is preliminary data.</text>
</comment>
<dbReference type="SUPFAM" id="SSF81301">
    <property type="entry name" value="Nucleotidyltransferase"/>
    <property type="match status" value="1"/>
</dbReference>
<dbReference type="AlphaFoldDB" id="A0AAE4GEQ4"/>
<gene>
    <name evidence="1" type="ORF">RJN63_29595</name>
</gene>
<name>A0AAE4GEQ4_9BURK</name>
<evidence type="ECO:0000313" key="1">
    <source>
        <dbReference type="EMBL" id="MDT0341015.1"/>
    </source>
</evidence>
<proteinExistence type="predicted"/>
<accession>A0AAE4GEQ4</accession>
<protein>
    <submittedName>
        <fullName evidence="1">Nucleotidyltransferase</fullName>
    </submittedName>
</protein>
<dbReference type="EMBL" id="JAVRAA010000037">
    <property type="protein sequence ID" value="MDT0341015.1"/>
    <property type="molecule type" value="Genomic_DNA"/>
</dbReference>
<dbReference type="RefSeq" id="WP_284076805.1">
    <property type="nucleotide sequence ID" value="NZ_JAVLSM010000029.1"/>
</dbReference>
<dbReference type="InterPro" id="IPR043519">
    <property type="entry name" value="NT_sf"/>
</dbReference>